<gene>
    <name evidence="1" type="ORF">CVV64_12345</name>
</gene>
<dbReference type="AlphaFoldDB" id="A0A2N1PNA0"/>
<name>A0A2N1PNA0_9BACT</name>
<dbReference type="Proteomes" id="UP000233256">
    <property type="component" value="Unassembled WGS sequence"/>
</dbReference>
<reference evidence="1 2" key="1">
    <citation type="journal article" date="2017" name="ISME J.">
        <title>Potential for microbial H2 and metal transformations associated with novel bacteria and archaea in deep terrestrial subsurface sediments.</title>
        <authorList>
            <person name="Hernsdorf A.W."/>
            <person name="Amano Y."/>
            <person name="Miyakawa K."/>
            <person name="Ise K."/>
            <person name="Suzuki Y."/>
            <person name="Anantharaman K."/>
            <person name="Probst A."/>
            <person name="Burstein D."/>
            <person name="Thomas B.C."/>
            <person name="Banfield J.F."/>
        </authorList>
    </citation>
    <scope>NUCLEOTIDE SEQUENCE [LARGE SCALE GENOMIC DNA]</scope>
    <source>
        <strain evidence="1">HGW-Wallbacteria-1</strain>
    </source>
</reference>
<sequence>MFQLTIKSRYTSILFLIIFAAISLTPSFPVLAALKKMVIDWGDGTTTKVDSSGKWLQKPIEDVKGKRNILYRDDWMTDDGEVHTWYDPQTGINHVYRTKDPSKCTVKQTHYFDDGEEAETEFTPPETNTAFNVVGDGSTVDSSERFTLFSPKTSVDTEDGTKQLDGAAYEAAPTIFEAGFSYPPDKDSSKVHYTLMDVDWEFIPPAGFDKKKEKGNGITYDGFVIPSSGIDTFETDKFKSSVQYRLLYAREEERSQPDGPDGTSQNVTVSKTIAISSPEVPVRIIDLKEPSNVDIQLPEKAFSGAFLETLDVKIKDNNPNLTIENSNMKCKLTFTPTGVVEIPDAPDTSLIELAKDNMVSVTQFGEGKEKAEDYWSETLFRKEKAARVPLYFRGVLLPVVEADDGLGNSTGEVEKTDKAMAIFDDRLPNLVLEISSGVGPTRYVPAGSGDVGGGEADLAGASQRNGEFMDQQTDWTYSIDAPLISEDTRMTFRIVAWDNIRRVQLNSALQDCHIKAVAYRFSSGSSASQEFRQVSFTPNTPQQHFVTTVPFSNMWRSPEKNVSLVIQVADQADQDYGQSIPSAPAPNTRTLTINFDVVDTLQSRSTIR</sequence>
<dbReference type="EMBL" id="PGXC01000011">
    <property type="protein sequence ID" value="PKK89809.1"/>
    <property type="molecule type" value="Genomic_DNA"/>
</dbReference>
<protein>
    <submittedName>
        <fullName evidence="1">Uncharacterized protein</fullName>
    </submittedName>
</protein>
<evidence type="ECO:0000313" key="1">
    <source>
        <dbReference type="EMBL" id="PKK89809.1"/>
    </source>
</evidence>
<organism evidence="1 2">
    <name type="scientific">Candidatus Wallbacteria bacterium HGW-Wallbacteria-1</name>
    <dbReference type="NCBI Taxonomy" id="2013854"/>
    <lineage>
        <taxon>Bacteria</taxon>
        <taxon>Candidatus Walliibacteriota</taxon>
    </lineage>
</organism>
<evidence type="ECO:0000313" key="2">
    <source>
        <dbReference type="Proteomes" id="UP000233256"/>
    </source>
</evidence>
<comment type="caution">
    <text evidence="1">The sequence shown here is derived from an EMBL/GenBank/DDBJ whole genome shotgun (WGS) entry which is preliminary data.</text>
</comment>
<accession>A0A2N1PNA0</accession>
<proteinExistence type="predicted"/>